<dbReference type="EMBL" id="CP073584">
    <property type="protein sequence ID" value="QUJ78343.1"/>
    <property type="molecule type" value="Genomic_DNA"/>
</dbReference>
<evidence type="ECO:0000313" key="8">
    <source>
        <dbReference type="Proteomes" id="UP000683291"/>
    </source>
</evidence>
<dbReference type="CDD" id="cd09179">
    <property type="entry name" value="PLDc_N_DEXD_a"/>
    <property type="match status" value="1"/>
</dbReference>
<dbReference type="GO" id="GO:0003677">
    <property type="term" value="F:DNA binding"/>
    <property type="evidence" value="ECO:0007669"/>
    <property type="project" value="InterPro"/>
</dbReference>
<evidence type="ECO:0000256" key="4">
    <source>
        <dbReference type="ARBA" id="ARBA00022840"/>
    </source>
</evidence>
<dbReference type="GO" id="GO:0016787">
    <property type="term" value="F:hydrolase activity"/>
    <property type="evidence" value="ECO:0007669"/>
    <property type="project" value="UniProtKB-KW"/>
</dbReference>
<protein>
    <submittedName>
        <fullName evidence="7">DNA phosphorothioation system restriction enzyme</fullName>
    </submittedName>
</protein>
<organism evidence="7 8">
    <name type="scientific">Sulfitobacter albidus</name>
    <dbReference type="NCBI Taxonomy" id="2829501"/>
    <lineage>
        <taxon>Bacteria</taxon>
        <taxon>Pseudomonadati</taxon>
        <taxon>Pseudomonadota</taxon>
        <taxon>Alphaproteobacteria</taxon>
        <taxon>Rhodobacterales</taxon>
        <taxon>Roseobacteraceae</taxon>
        <taxon>Sulfitobacter</taxon>
    </lineage>
</organism>
<name>A0A975JH39_9RHOB</name>
<proteinExistence type="predicted"/>
<gene>
    <name evidence="7" type="ORF">KDD17_18310</name>
</gene>
<dbReference type="NCBIfam" id="TIGR04095">
    <property type="entry name" value="dnd_restrict_1"/>
    <property type="match status" value="1"/>
</dbReference>
<dbReference type="PANTHER" id="PTHR11274">
    <property type="entry name" value="RAD25/XP-B DNA REPAIR HELICASE"/>
    <property type="match status" value="1"/>
</dbReference>
<evidence type="ECO:0000256" key="1">
    <source>
        <dbReference type="ARBA" id="ARBA00022741"/>
    </source>
</evidence>
<dbReference type="SMART" id="SM00490">
    <property type="entry name" value="HELICc"/>
    <property type="match status" value="1"/>
</dbReference>
<dbReference type="GO" id="GO:0004386">
    <property type="term" value="F:helicase activity"/>
    <property type="evidence" value="ECO:0007669"/>
    <property type="project" value="UniProtKB-KW"/>
</dbReference>
<evidence type="ECO:0000259" key="5">
    <source>
        <dbReference type="PROSITE" id="PS51192"/>
    </source>
</evidence>
<dbReference type="InterPro" id="IPR014001">
    <property type="entry name" value="Helicase_ATP-bd"/>
</dbReference>
<dbReference type="Gene3D" id="3.40.50.300">
    <property type="entry name" value="P-loop containing nucleotide triphosphate hydrolases"/>
    <property type="match status" value="2"/>
</dbReference>
<feature type="domain" description="Helicase C-terminal" evidence="6">
    <location>
        <begin position="511"/>
        <end position="662"/>
    </location>
</feature>
<dbReference type="SUPFAM" id="SSF52540">
    <property type="entry name" value="P-loop containing nucleoside triphosphate hydrolases"/>
    <property type="match status" value="1"/>
</dbReference>
<keyword evidence="4" id="KW-0067">ATP-binding</keyword>
<evidence type="ECO:0000256" key="2">
    <source>
        <dbReference type="ARBA" id="ARBA00022801"/>
    </source>
</evidence>
<keyword evidence="8" id="KW-1185">Reference proteome</keyword>
<dbReference type="PANTHER" id="PTHR11274:SF0">
    <property type="entry name" value="GENERAL TRANSCRIPTION AND DNA REPAIR FACTOR IIH HELICASE SUBUNIT XPB"/>
    <property type="match status" value="1"/>
</dbReference>
<keyword evidence="2" id="KW-0378">Hydrolase</keyword>
<keyword evidence="1" id="KW-0547">Nucleotide-binding</keyword>
<feature type="domain" description="Helicase ATP-binding" evidence="5">
    <location>
        <begin position="261"/>
        <end position="433"/>
    </location>
</feature>
<dbReference type="InterPro" id="IPR050615">
    <property type="entry name" value="ATP-dep_DNA_Helicase"/>
</dbReference>
<dbReference type="InterPro" id="IPR006935">
    <property type="entry name" value="Helicase/UvrB_N"/>
</dbReference>
<dbReference type="InterPro" id="IPR027417">
    <property type="entry name" value="P-loop_NTPase"/>
</dbReference>
<reference evidence="7" key="1">
    <citation type="submission" date="2021-04" db="EMBL/GenBank/DDBJ databases">
        <title>Complete genome sequence for Sulfitobacter sp. strain JK7-1.</title>
        <authorList>
            <person name="Park S.-J."/>
        </authorList>
    </citation>
    <scope>NUCLEOTIDE SEQUENCE</scope>
    <source>
        <strain evidence="7">JK7-1</strain>
    </source>
</reference>
<dbReference type="InterPro" id="IPR001650">
    <property type="entry name" value="Helicase_C-like"/>
</dbReference>
<keyword evidence="3" id="KW-0347">Helicase</keyword>
<dbReference type="AlphaFoldDB" id="A0A975JH39"/>
<dbReference type="InterPro" id="IPR024012">
    <property type="entry name" value="Dnd_restrict_put"/>
</dbReference>
<dbReference type="SMART" id="SM00487">
    <property type="entry name" value="DEXDc"/>
    <property type="match status" value="1"/>
</dbReference>
<evidence type="ECO:0000256" key="3">
    <source>
        <dbReference type="ARBA" id="ARBA00022806"/>
    </source>
</evidence>
<accession>A0A975JH39</accession>
<evidence type="ECO:0000259" key="6">
    <source>
        <dbReference type="PROSITE" id="PS51194"/>
    </source>
</evidence>
<dbReference type="Proteomes" id="UP000683291">
    <property type="component" value="Chromosome pJK7-1-3"/>
</dbReference>
<dbReference type="PROSITE" id="PS51194">
    <property type="entry name" value="HELICASE_CTER"/>
    <property type="match status" value="1"/>
</dbReference>
<dbReference type="Pfam" id="PF04851">
    <property type="entry name" value="ResIII"/>
    <property type="match status" value="1"/>
</dbReference>
<sequence length="695" mass="78199">MMSLETLKLPFYVTTSENDPVADFFDPVLERAQQYDIAVGYFSSAWLRDAAHGMATFAINGGKARWVISPEISLEDFKSLQIDGQLSDERVQDLISQTYEDFYDSLTQHTREALGWLLRDGVLTFKVGIPKNRLSGILHAKQGIFTDEFGNRVGFQGSYNLTGGAGTNWEAFSVFCDWKSGESLERNNHIAASFDRMWRGLDPNLALFDPSSADLERFVRDAQDSSRHYELFPPEKPSSPRVPEHFLTDGRLRGYQEEGIRKWFKNNGRGILHMATGTGKTVTALTAVTRLNDFVAQKNGQLCIVVTVPYQHLAEQWAREAKEFGFEPVLCYGGVDRWMEECQRHLNELRSKATQHVMLIAVNASMADKPFQSVLGSFNGNILFVGDEAHNLGAPSNLQALPESAAFRLGLTATPDRYGDEEGTDGLKRYFGEIVLDYGLDKAISGGHLCRYLYYPILVHLDEDEQDEYAELSTRIGRLFGQAAKPDSDKGEQLNRLLIKRARLVGKARNKLPELIKLLKQQRDVSHTLIYCGDSKENGQRYIDTALARVGGELGLRASPFTSEENNDERSRLLKQFAAGDIQALLAIRCLDEGVDVPMTRTAYILASSANPKEFVQRRGRVLRRSEGKSRAYIYDFIVVPDLEKLSDQAPSNVERSLMKRELARFNEFAMLAENYGEALSVITEIKKSLNLLDH</sequence>
<dbReference type="KEGG" id="sual:KDD17_18310"/>
<dbReference type="PROSITE" id="PS51192">
    <property type="entry name" value="HELICASE_ATP_BIND_1"/>
    <property type="match status" value="1"/>
</dbReference>
<evidence type="ECO:0000313" key="7">
    <source>
        <dbReference type="EMBL" id="QUJ78343.1"/>
    </source>
</evidence>
<dbReference type="Pfam" id="PF00271">
    <property type="entry name" value="Helicase_C"/>
    <property type="match status" value="1"/>
</dbReference>
<dbReference type="GO" id="GO:0005524">
    <property type="term" value="F:ATP binding"/>
    <property type="evidence" value="ECO:0007669"/>
    <property type="project" value="UniProtKB-KW"/>
</dbReference>
<dbReference type="RefSeq" id="WP_212706535.1">
    <property type="nucleotide sequence ID" value="NZ_CP073584.1"/>
</dbReference>